<evidence type="ECO:0000256" key="5">
    <source>
        <dbReference type="ARBA" id="ARBA00022777"/>
    </source>
</evidence>
<dbReference type="SMART" id="SM00388">
    <property type="entry name" value="HisKA"/>
    <property type="match status" value="1"/>
</dbReference>
<dbReference type="Pfam" id="PF02518">
    <property type="entry name" value="HATPase_c"/>
    <property type="match status" value="1"/>
</dbReference>
<evidence type="ECO:0000256" key="3">
    <source>
        <dbReference type="ARBA" id="ARBA00022553"/>
    </source>
</evidence>
<dbReference type="CDD" id="cd00082">
    <property type="entry name" value="HisKA"/>
    <property type="match status" value="1"/>
</dbReference>
<dbReference type="SMART" id="SM00387">
    <property type="entry name" value="HATPase_c"/>
    <property type="match status" value="1"/>
</dbReference>
<dbReference type="PROSITE" id="PS50110">
    <property type="entry name" value="RESPONSE_REGULATORY"/>
    <property type="match status" value="1"/>
</dbReference>
<dbReference type="Proteomes" id="UP000785679">
    <property type="component" value="Unassembled WGS sequence"/>
</dbReference>
<accession>A0A8J8P039</accession>
<keyword evidence="5" id="KW-0418">Kinase</keyword>
<sequence length="565" mass="64344">MIDNSAIRQREKALMQSDMQKVFFASVAHDLRTPLNSMLASNASLIQMVHKKEAALHSILELQNNSIQFLISLVEDVLDLSKIQFNKLELENQWFNLHELVDETLQLCKFQANARNLKLQSFLNFEKNVEIECDRKRVKQILVNLIINAIKFTYHGSVSIVASIEKSSQISSDENLFATPIINKSLSKSETLGDFSIMNGQFGIRRNPKMRLRSSSFLEEYLDKQQSSLGFYDGDSQRQNRGDFSGENYFLKVEVKDTGVGIAEQDRRHLFQLFGKLEKTYHINQQGVGLGLVISKKLCEILEGKITVKSQVGVGSCFQFHIKLNGVKRNRPRHSIPEFQITNMRPSKITEKAEGRFQTSPNIQELSFTRSYILKTNDNEIPLFMSTEPSFVKKDQQKPKQQKESVQQQVVCTTCPKILIIDDNNFNIMALDLCLNQLSQKKFGDLNLSVNIAFDGIQALDQMEKRLQSTCCKGDVHKLVIVDLNMPRMGGVEFMKVVSERMIKGEGGWAAYRESMFVLSTAQGDLSTMNNNLSDFHDQLSKPLNVDKLEEIISRAILNQQKHSV</sequence>
<dbReference type="GO" id="GO:0005886">
    <property type="term" value="C:plasma membrane"/>
    <property type="evidence" value="ECO:0007669"/>
    <property type="project" value="TreeGrafter"/>
</dbReference>
<feature type="domain" description="Histidine kinase" evidence="7">
    <location>
        <begin position="26"/>
        <end position="326"/>
    </location>
</feature>
<dbReference type="SMART" id="SM00448">
    <property type="entry name" value="REC"/>
    <property type="match status" value="1"/>
</dbReference>
<dbReference type="InterPro" id="IPR001789">
    <property type="entry name" value="Sig_transdc_resp-reg_receiver"/>
</dbReference>
<dbReference type="PROSITE" id="PS50109">
    <property type="entry name" value="HIS_KIN"/>
    <property type="match status" value="1"/>
</dbReference>
<dbReference type="AlphaFoldDB" id="A0A8J8P039"/>
<dbReference type="InterPro" id="IPR003594">
    <property type="entry name" value="HATPase_dom"/>
</dbReference>
<evidence type="ECO:0000256" key="2">
    <source>
        <dbReference type="ARBA" id="ARBA00012438"/>
    </source>
</evidence>
<dbReference type="Gene3D" id="1.10.287.130">
    <property type="match status" value="1"/>
</dbReference>
<dbReference type="InterPro" id="IPR004358">
    <property type="entry name" value="Sig_transdc_His_kin-like_C"/>
</dbReference>
<dbReference type="PRINTS" id="PR00344">
    <property type="entry name" value="BCTRLSENSOR"/>
</dbReference>
<reference evidence="9" key="1">
    <citation type="submission" date="2019-06" db="EMBL/GenBank/DDBJ databases">
        <authorList>
            <person name="Zheng W."/>
        </authorList>
    </citation>
    <scope>NUCLEOTIDE SEQUENCE</scope>
    <source>
        <strain evidence="9">QDHG01</strain>
    </source>
</reference>
<proteinExistence type="predicted"/>
<evidence type="ECO:0000256" key="6">
    <source>
        <dbReference type="PROSITE-ProRule" id="PRU00169"/>
    </source>
</evidence>
<dbReference type="SUPFAM" id="SSF55874">
    <property type="entry name" value="ATPase domain of HSP90 chaperone/DNA topoisomerase II/histidine kinase"/>
    <property type="match status" value="1"/>
</dbReference>
<evidence type="ECO:0000259" key="8">
    <source>
        <dbReference type="PROSITE" id="PS50110"/>
    </source>
</evidence>
<evidence type="ECO:0000256" key="4">
    <source>
        <dbReference type="ARBA" id="ARBA00022679"/>
    </source>
</evidence>
<dbReference type="OrthoDB" id="312764at2759"/>
<dbReference type="SUPFAM" id="SSF52172">
    <property type="entry name" value="CheY-like"/>
    <property type="match status" value="1"/>
</dbReference>
<dbReference type="PANTHER" id="PTHR43047">
    <property type="entry name" value="TWO-COMPONENT HISTIDINE PROTEIN KINASE"/>
    <property type="match status" value="1"/>
</dbReference>
<dbReference type="InterPro" id="IPR036890">
    <property type="entry name" value="HATPase_C_sf"/>
</dbReference>
<feature type="modified residue" description="4-aspartylphosphate" evidence="6">
    <location>
        <position position="483"/>
    </location>
</feature>
<evidence type="ECO:0000259" key="7">
    <source>
        <dbReference type="PROSITE" id="PS50109"/>
    </source>
</evidence>
<keyword evidence="10" id="KW-1185">Reference proteome</keyword>
<evidence type="ECO:0000313" key="9">
    <source>
        <dbReference type="EMBL" id="TNV84931.1"/>
    </source>
</evidence>
<evidence type="ECO:0000256" key="1">
    <source>
        <dbReference type="ARBA" id="ARBA00000085"/>
    </source>
</evidence>
<dbReference type="PANTHER" id="PTHR43047:SF72">
    <property type="entry name" value="OSMOSENSING HISTIDINE PROTEIN KINASE SLN1"/>
    <property type="match status" value="1"/>
</dbReference>
<dbReference type="GO" id="GO:0000155">
    <property type="term" value="F:phosphorelay sensor kinase activity"/>
    <property type="evidence" value="ECO:0007669"/>
    <property type="project" value="InterPro"/>
</dbReference>
<dbReference type="SUPFAM" id="SSF47384">
    <property type="entry name" value="Homodimeric domain of signal transducing histidine kinase"/>
    <property type="match status" value="1"/>
</dbReference>
<dbReference type="InterPro" id="IPR036097">
    <property type="entry name" value="HisK_dim/P_sf"/>
</dbReference>
<dbReference type="EC" id="2.7.13.3" evidence="2"/>
<dbReference type="EMBL" id="RRYP01002299">
    <property type="protein sequence ID" value="TNV84931.1"/>
    <property type="molecule type" value="Genomic_DNA"/>
</dbReference>
<keyword evidence="4" id="KW-0808">Transferase</keyword>
<dbReference type="InterPro" id="IPR005467">
    <property type="entry name" value="His_kinase_dom"/>
</dbReference>
<feature type="domain" description="Response regulatory" evidence="8">
    <location>
        <begin position="417"/>
        <end position="557"/>
    </location>
</feature>
<dbReference type="InterPro" id="IPR003661">
    <property type="entry name" value="HisK_dim/P_dom"/>
</dbReference>
<comment type="caution">
    <text evidence="9">The sequence shown here is derived from an EMBL/GenBank/DDBJ whole genome shotgun (WGS) entry which is preliminary data.</text>
</comment>
<name>A0A8J8P039_HALGN</name>
<keyword evidence="3 6" id="KW-0597">Phosphoprotein</keyword>
<gene>
    <name evidence="9" type="ORF">FGO68_gene2061</name>
</gene>
<comment type="catalytic activity">
    <reaction evidence="1">
        <text>ATP + protein L-histidine = ADP + protein N-phospho-L-histidine.</text>
        <dbReference type="EC" id="2.7.13.3"/>
    </reaction>
</comment>
<dbReference type="Gene3D" id="3.30.565.10">
    <property type="entry name" value="Histidine kinase-like ATPase, C-terminal domain"/>
    <property type="match status" value="1"/>
</dbReference>
<dbReference type="Pfam" id="PF00512">
    <property type="entry name" value="HisKA"/>
    <property type="match status" value="1"/>
</dbReference>
<dbReference type="InterPro" id="IPR011006">
    <property type="entry name" value="CheY-like_superfamily"/>
</dbReference>
<evidence type="ECO:0000313" key="10">
    <source>
        <dbReference type="Proteomes" id="UP000785679"/>
    </source>
</evidence>
<organism evidence="9 10">
    <name type="scientific">Halteria grandinella</name>
    <dbReference type="NCBI Taxonomy" id="5974"/>
    <lineage>
        <taxon>Eukaryota</taxon>
        <taxon>Sar</taxon>
        <taxon>Alveolata</taxon>
        <taxon>Ciliophora</taxon>
        <taxon>Intramacronucleata</taxon>
        <taxon>Spirotrichea</taxon>
        <taxon>Stichotrichia</taxon>
        <taxon>Sporadotrichida</taxon>
        <taxon>Halteriidae</taxon>
        <taxon>Halteria</taxon>
    </lineage>
</organism>
<protein>
    <recommendedName>
        <fullName evidence="2">histidine kinase</fullName>
        <ecNumber evidence="2">2.7.13.3</ecNumber>
    </recommendedName>
</protein>
<dbReference type="GO" id="GO:0009927">
    <property type="term" value="F:histidine phosphotransfer kinase activity"/>
    <property type="evidence" value="ECO:0007669"/>
    <property type="project" value="TreeGrafter"/>
</dbReference>
<dbReference type="Gene3D" id="3.40.50.2300">
    <property type="match status" value="1"/>
</dbReference>